<reference evidence="2" key="1">
    <citation type="journal article" date="2016" name="Insect Biochem. Mol. Biol.">
        <title>Multifaceted biological insights from a draft genome sequence of the tobacco hornworm moth, Manduca sexta.</title>
        <authorList>
            <person name="Kanost M.R."/>
            <person name="Arrese E.L."/>
            <person name="Cao X."/>
            <person name="Chen Y.R."/>
            <person name="Chellapilla S."/>
            <person name="Goldsmith M.R."/>
            <person name="Grosse-Wilde E."/>
            <person name="Heckel D.G."/>
            <person name="Herndon N."/>
            <person name="Jiang H."/>
            <person name="Papanicolaou A."/>
            <person name="Qu J."/>
            <person name="Soulages J.L."/>
            <person name="Vogel H."/>
            <person name="Walters J."/>
            <person name="Waterhouse R.M."/>
            <person name="Ahn S.J."/>
            <person name="Almeida F.C."/>
            <person name="An C."/>
            <person name="Aqrawi P."/>
            <person name="Bretschneider A."/>
            <person name="Bryant W.B."/>
            <person name="Bucks S."/>
            <person name="Chao H."/>
            <person name="Chevignon G."/>
            <person name="Christen J.M."/>
            <person name="Clarke D.F."/>
            <person name="Dittmer N.T."/>
            <person name="Ferguson L.C.F."/>
            <person name="Garavelou S."/>
            <person name="Gordon K.H.J."/>
            <person name="Gunaratna R.T."/>
            <person name="Han Y."/>
            <person name="Hauser F."/>
            <person name="He Y."/>
            <person name="Heidel-Fischer H."/>
            <person name="Hirsh A."/>
            <person name="Hu Y."/>
            <person name="Jiang H."/>
            <person name="Kalra D."/>
            <person name="Klinner C."/>
            <person name="Konig C."/>
            <person name="Kovar C."/>
            <person name="Kroll A.R."/>
            <person name="Kuwar S.S."/>
            <person name="Lee S.L."/>
            <person name="Lehman R."/>
            <person name="Li K."/>
            <person name="Li Z."/>
            <person name="Liang H."/>
            <person name="Lovelace S."/>
            <person name="Lu Z."/>
            <person name="Mansfield J.H."/>
            <person name="McCulloch K.J."/>
            <person name="Mathew T."/>
            <person name="Morton B."/>
            <person name="Muzny D.M."/>
            <person name="Neunemann D."/>
            <person name="Ongeri F."/>
            <person name="Pauchet Y."/>
            <person name="Pu L.L."/>
            <person name="Pyrousis I."/>
            <person name="Rao X.J."/>
            <person name="Redding A."/>
            <person name="Roesel C."/>
            <person name="Sanchez-Gracia A."/>
            <person name="Schaack S."/>
            <person name="Shukla A."/>
            <person name="Tetreau G."/>
            <person name="Wang Y."/>
            <person name="Xiong G.H."/>
            <person name="Traut W."/>
            <person name="Walsh T.K."/>
            <person name="Worley K.C."/>
            <person name="Wu D."/>
            <person name="Wu W."/>
            <person name="Wu Y.Q."/>
            <person name="Zhang X."/>
            <person name="Zou Z."/>
            <person name="Zucker H."/>
            <person name="Briscoe A.D."/>
            <person name="Burmester T."/>
            <person name="Clem R.J."/>
            <person name="Feyereisen R."/>
            <person name="Grimmelikhuijzen C.J.P."/>
            <person name="Hamodrakas S.J."/>
            <person name="Hansson B.S."/>
            <person name="Huguet E."/>
            <person name="Jermiin L.S."/>
            <person name="Lan Q."/>
            <person name="Lehman H.K."/>
            <person name="Lorenzen M."/>
            <person name="Merzendorfer H."/>
            <person name="Michalopoulos I."/>
            <person name="Morton D.B."/>
            <person name="Muthukrishnan S."/>
            <person name="Oakeshott J.G."/>
            <person name="Palmer W."/>
            <person name="Park Y."/>
            <person name="Passarelli A.L."/>
            <person name="Rozas J."/>
            <person name="Schwartz L.M."/>
            <person name="Smith W."/>
            <person name="Southgate A."/>
            <person name="Vilcinskas A."/>
            <person name="Vogt R."/>
            <person name="Wang P."/>
            <person name="Werren J."/>
            <person name="Yu X.Q."/>
            <person name="Zhou J.J."/>
            <person name="Brown S.J."/>
            <person name="Scherer S.E."/>
            <person name="Richards S."/>
            <person name="Blissard G.W."/>
        </authorList>
    </citation>
    <scope>NUCLEOTIDE SEQUENCE</scope>
</reference>
<accession>A0A922CX59</accession>
<dbReference type="EMBL" id="JH668725">
    <property type="protein sequence ID" value="KAG6461166.1"/>
    <property type="molecule type" value="Genomic_DNA"/>
</dbReference>
<dbReference type="Proteomes" id="UP000791440">
    <property type="component" value="Unassembled WGS sequence"/>
</dbReference>
<dbReference type="AlphaFoldDB" id="A0A922CX59"/>
<sequence>MELLIPRGRVYDEFIVVFAMVTSMCICAEYDLQSAMKLKQLDMEYGEKLTSVEQGELKSTGLRSTYVVAGRSPLKFTLNTSQLVPSTRCTTGQPIKLNSDYVPESSDERNENKIENDVQNMDGSITTKKSYIAPSPADNPHYIDDER</sequence>
<evidence type="ECO:0000313" key="2">
    <source>
        <dbReference type="EMBL" id="KAG6461166.1"/>
    </source>
</evidence>
<evidence type="ECO:0000256" key="1">
    <source>
        <dbReference type="SAM" id="MobiDB-lite"/>
    </source>
</evidence>
<name>A0A922CX59_MANSE</name>
<proteinExistence type="predicted"/>
<feature type="compositionally biased region" description="Basic and acidic residues" evidence="1">
    <location>
        <begin position="106"/>
        <end position="116"/>
    </location>
</feature>
<gene>
    <name evidence="2" type="ORF">O3G_MSEX012461</name>
</gene>
<dbReference type="OrthoDB" id="7417629at2759"/>
<feature type="compositionally biased region" description="Polar residues" evidence="1">
    <location>
        <begin position="117"/>
        <end position="129"/>
    </location>
</feature>
<reference evidence="2" key="2">
    <citation type="submission" date="2020-12" db="EMBL/GenBank/DDBJ databases">
        <authorList>
            <person name="Kanost M."/>
        </authorList>
    </citation>
    <scope>NUCLEOTIDE SEQUENCE</scope>
</reference>
<evidence type="ECO:0000313" key="3">
    <source>
        <dbReference type="Proteomes" id="UP000791440"/>
    </source>
</evidence>
<comment type="caution">
    <text evidence="2">The sequence shown here is derived from an EMBL/GenBank/DDBJ whole genome shotgun (WGS) entry which is preliminary data.</text>
</comment>
<feature type="region of interest" description="Disordered" evidence="1">
    <location>
        <begin position="89"/>
        <end position="147"/>
    </location>
</feature>
<keyword evidence="3" id="KW-1185">Reference proteome</keyword>
<organism evidence="2 3">
    <name type="scientific">Manduca sexta</name>
    <name type="common">Tobacco hawkmoth</name>
    <name type="synonym">Tobacco hornworm</name>
    <dbReference type="NCBI Taxonomy" id="7130"/>
    <lineage>
        <taxon>Eukaryota</taxon>
        <taxon>Metazoa</taxon>
        <taxon>Ecdysozoa</taxon>
        <taxon>Arthropoda</taxon>
        <taxon>Hexapoda</taxon>
        <taxon>Insecta</taxon>
        <taxon>Pterygota</taxon>
        <taxon>Neoptera</taxon>
        <taxon>Endopterygota</taxon>
        <taxon>Lepidoptera</taxon>
        <taxon>Glossata</taxon>
        <taxon>Ditrysia</taxon>
        <taxon>Bombycoidea</taxon>
        <taxon>Sphingidae</taxon>
        <taxon>Sphinginae</taxon>
        <taxon>Sphingini</taxon>
        <taxon>Manduca</taxon>
    </lineage>
</organism>
<protein>
    <submittedName>
        <fullName evidence="2">Uncharacterized protein</fullName>
    </submittedName>
</protein>